<dbReference type="InterPro" id="IPR014729">
    <property type="entry name" value="Rossmann-like_a/b/a_fold"/>
</dbReference>
<keyword evidence="4" id="KW-1185">Reference proteome</keyword>
<feature type="domain" description="UspA" evidence="2">
    <location>
        <begin position="8"/>
        <end position="140"/>
    </location>
</feature>
<organism evidence="3 4">
    <name type="scientific">Streptantibioticus rubrisoli</name>
    <dbReference type="NCBI Taxonomy" id="1387313"/>
    <lineage>
        <taxon>Bacteria</taxon>
        <taxon>Bacillati</taxon>
        <taxon>Actinomycetota</taxon>
        <taxon>Actinomycetes</taxon>
        <taxon>Kitasatosporales</taxon>
        <taxon>Streptomycetaceae</taxon>
        <taxon>Streptantibioticus</taxon>
    </lineage>
</organism>
<evidence type="ECO:0000313" key="4">
    <source>
        <dbReference type="Proteomes" id="UP001206206"/>
    </source>
</evidence>
<evidence type="ECO:0000256" key="1">
    <source>
        <dbReference type="ARBA" id="ARBA00008791"/>
    </source>
</evidence>
<sequence length="289" mass="30847">MNTPSADSVVVGFDRSQAAAGALHWSADEAARRDTELHIVHALGFYQPDTSHQSLADKDLLAAEEDVEQAARLAQEGREGLVATWEVVWGDPVAALIRVSRQVALVVVGARGLNRFTAVLLGSVSQRVAAHSVGPVVVVRGTQDRGDVAIPGAVVLGAAPGESPQAVEFAFAEAARWHAPLHVVRAWMYPQALPGYLAVPPPDAEEHVAMERAELADMLASGRNAFPDVDVTVEIRLTEPEEALINASHTAHLVVVGARRHRPSFSMPLGKVVQRVLHHAHCPVAVIPT</sequence>
<gene>
    <name evidence="3" type="ORF">NON19_09760</name>
</gene>
<dbReference type="EMBL" id="JANFNH010000006">
    <property type="protein sequence ID" value="MCQ4042314.1"/>
    <property type="molecule type" value="Genomic_DNA"/>
</dbReference>
<dbReference type="Proteomes" id="UP001206206">
    <property type="component" value="Unassembled WGS sequence"/>
</dbReference>
<dbReference type="SUPFAM" id="SSF52402">
    <property type="entry name" value="Adenine nucleotide alpha hydrolases-like"/>
    <property type="match status" value="2"/>
</dbReference>
<dbReference type="InterPro" id="IPR006016">
    <property type="entry name" value="UspA"/>
</dbReference>
<evidence type="ECO:0000259" key="2">
    <source>
        <dbReference type="Pfam" id="PF00582"/>
    </source>
</evidence>
<accession>A0ABT1PAC5</accession>
<dbReference type="PRINTS" id="PR01438">
    <property type="entry name" value="UNVRSLSTRESS"/>
</dbReference>
<dbReference type="RefSeq" id="WP_255926362.1">
    <property type="nucleotide sequence ID" value="NZ_JANFNH010000006.1"/>
</dbReference>
<proteinExistence type="inferred from homology"/>
<dbReference type="Gene3D" id="3.40.50.620">
    <property type="entry name" value="HUPs"/>
    <property type="match status" value="2"/>
</dbReference>
<dbReference type="Pfam" id="PF00582">
    <property type="entry name" value="Usp"/>
    <property type="match status" value="2"/>
</dbReference>
<protein>
    <submittedName>
        <fullName evidence="3">Universal stress protein</fullName>
    </submittedName>
</protein>
<dbReference type="PANTHER" id="PTHR46268:SF6">
    <property type="entry name" value="UNIVERSAL STRESS PROTEIN UP12"/>
    <property type="match status" value="1"/>
</dbReference>
<reference evidence="3 4" key="1">
    <citation type="submission" date="2022-06" db="EMBL/GenBank/DDBJ databases">
        <title>Draft genome sequence of type strain Streptomyces rubrisoli DSM 42083.</title>
        <authorList>
            <person name="Duangmal K."/>
            <person name="Klaysubun C."/>
        </authorList>
    </citation>
    <scope>NUCLEOTIDE SEQUENCE [LARGE SCALE GENOMIC DNA]</scope>
    <source>
        <strain evidence="3 4">DSM 42083</strain>
    </source>
</reference>
<dbReference type="InterPro" id="IPR006015">
    <property type="entry name" value="Universal_stress_UspA"/>
</dbReference>
<feature type="domain" description="UspA" evidence="2">
    <location>
        <begin position="161"/>
        <end position="288"/>
    </location>
</feature>
<comment type="caution">
    <text evidence="3">The sequence shown here is derived from an EMBL/GenBank/DDBJ whole genome shotgun (WGS) entry which is preliminary data.</text>
</comment>
<evidence type="ECO:0000313" key="3">
    <source>
        <dbReference type="EMBL" id="MCQ4042314.1"/>
    </source>
</evidence>
<comment type="similarity">
    <text evidence="1">Belongs to the universal stress protein A family.</text>
</comment>
<dbReference type="PANTHER" id="PTHR46268">
    <property type="entry name" value="STRESS RESPONSE PROTEIN NHAX"/>
    <property type="match status" value="1"/>
</dbReference>
<name>A0ABT1PAC5_9ACTN</name>
<dbReference type="CDD" id="cd23659">
    <property type="entry name" value="USP_At3g01520-like"/>
    <property type="match status" value="1"/>
</dbReference>